<proteinExistence type="inferred from homology"/>
<evidence type="ECO:0000313" key="4">
    <source>
        <dbReference type="EMBL" id="KMN14377.1"/>
    </source>
</evidence>
<sequence length="246" mass="27431">MSCQPSLFNKVYIWLFNSQHCLVCDGHADALHSVCVDCEHELPWLGEGCQHCALPLPGSGLICADCIKHPPAFERVHAAWVYDFPVDSLIVRFKHHAKWPYGHLLAELLSQSLLNHYAHGHVRPDLLLPVPLSLHRQRQRGFNQAAMLGEWLAQRLGIACPTHWLMRTQDTPAQQALDAKTRRRNLLHAFAIAPDAQVRGRHLALVDDVLTTGATAESVARLLLKAGAKRVDVYCLARTPKPDGPP</sequence>
<dbReference type="InterPro" id="IPR000836">
    <property type="entry name" value="PRTase_dom"/>
</dbReference>
<dbReference type="AlphaFoldDB" id="A0A0J6IQT9"/>
<dbReference type="STRING" id="1608994.TU86_10355"/>
<reference evidence="4 5" key="1">
    <citation type="submission" date="2015-02" db="EMBL/GenBank/DDBJ databases">
        <title>Pseudomonas helleri sp. nov. and Pseudomonas weihenstephanensis sp. nov., isolated from raw cows milk.</title>
        <authorList>
            <person name="von Neubeck M."/>
            <person name="Huptas C."/>
            <person name="Wenning M."/>
            <person name="Scherer S."/>
        </authorList>
    </citation>
    <scope>NUCLEOTIDE SEQUENCE [LARGE SCALE GENOMIC DNA]</scope>
    <source>
        <strain evidence="4 5">DSM 29166</strain>
    </source>
</reference>
<dbReference type="InterPro" id="IPR029057">
    <property type="entry name" value="PRTase-like"/>
</dbReference>
<keyword evidence="4" id="KW-0808">Transferase</keyword>
<dbReference type="PATRIC" id="fig|1608994.3.peg.2695"/>
<dbReference type="InterPro" id="IPR051910">
    <property type="entry name" value="ComF/GntX_DNA_util-trans"/>
</dbReference>
<dbReference type="SUPFAM" id="SSF53271">
    <property type="entry name" value="PRTase-like"/>
    <property type="match status" value="1"/>
</dbReference>
<accession>A0A0J6IQT9</accession>
<feature type="domain" description="Double zinc ribbon" evidence="3">
    <location>
        <begin position="19"/>
        <end position="66"/>
    </location>
</feature>
<dbReference type="EMBL" id="JYLF01000003">
    <property type="protein sequence ID" value="KMN14377.1"/>
    <property type="molecule type" value="Genomic_DNA"/>
</dbReference>
<evidence type="ECO:0000259" key="3">
    <source>
        <dbReference type="Pfam" id="PF18912"/>
    </source>
</evidence>
<dbReference type="OrthoDB" id="9793412at2"/>
<comment type="caution">
    <text evidence="4">The sequence shown here is derived from an EMBL/GenBank/DDBJ whole genome shotgun (WGS) entry which is preliminary data.</text>
</comment>
<dbReference type="PANTHER" id="PTHR47505:SF1">
    <property type="entry name" value="DNA UTILIZATION PROTEIN YHGH"/>
    <property type="match status" value="1"/>
</dbReference>
<dbReference type="PANTHER" id="PTHR47505">
    <property type="entry name" value="DNA UTILIZATION PROTEIN YHGH"/>
    <property type="match status" value="1"/>
</dbReference>
<dbReference type="Proteomes" id="UP000036325">
    <property type="component" value="Unassembled WGS sequence"/>
</dbReference>
<keyword evidence="4" id="KW-0328">Glycosyltransferase</keyword>
<comment type="similarity">
    <text evidence="1">Belongs to the ComF/GntX family.</text>
</comment>
<dbReference type="InterPro" id="IPR044005">
    <property type="entry name" value="DZR_2"/>
</dbReference>
<dbReference type="Gene3D" id="3.40.50.2020">
    <property type="match status" value="1"/>
</dbReference>
<evidence type="ECO:0000259" key="2">
    <source>
        <dbReference type="Pfam" id="PF00156"/>
    </source>
</evidence>
<dbReference type="CDD" id="cd06223">
    <property type="entry name" value="PRTases_typeI"/>
    <property type="match status" value="1"/>
</dbReference>
<evidence type="ECO:0000313" key="5">
    <source>
        <dbReference type="Proteomes" id="UP000036325"/>
    </source>
</evidence>
<protein>
    <submittedName>
        <fullName evidence="4">Amidophosphoribosyltransferase</fullName>
    </submittedName>
</protein>
<organism evidence="4 5">
    <name type="scientific">Pseudomonas weihenstephanensis</name>
    <dbReference type="NCBI Taxonomy" id="1608994"/>
    <lineage>
        <taxon>Bacteria</taxon>
        <taxon>Pseudomonadati</taxon>
        <taxon>Pseudomonadota</taxon>
        <taxon>Gammaproteobacteria</taxon>
        <taxon>Pseudomonadales</taxon>
        <taxon>Pseudomonadaceae</taxon>
        <taxon>Pseudomonas</taxon>
    </lineage>
</organism>
<evidence type="ECO:0000256" key="1">
    <source>
        <dbReference type="ARBA" id="ARBA00008007"/>
    </source>
</evidence>
<feature type="domain" description="Phosphoribosyltransferase" evidence="2">
    <location>
        <begin position="194"/>
        <end position="241"/>
    </location>
</feature>
<dbReference type="GO" id="GO:0016757">
    <property type="term" value="F:glycosyltransferase activity"/>
    <property type="evidence" value="ECO:0007669"/>
    <property type="project" value="UniProtKB-KW"/>
</dbReference>
<dbReference type="RefSeq" id="WP_048364192.1">
    <property type="nucleotide sequence ID" value="NZ_JYLF01000003.1"/>
</dbReference>
<gene>
    <name evidence="4" type="ORF">TU86_10355</name>
</gene>
<dbReference type="Pfam" id="PF00156">
    <property type="entry name" value="Pribosyltran"/>
    <property type="match status" value="1"/>
</dbReference>
<name>A0A0J6IQT9_9PSED</name>
<dbReference type="Pfam" id="PF18912">
    <property type="entry name" value="DZR_2"/>
    <property type="match status" value="1"/>
</dbReference>